<dbReference type="STRING" id="1314674.A0A0D7BS90"/>
<dbReference type="EMBL" id="KN880436">
    <property type="protein sequence ID" value="KIY73403.1"/>
    <property type="molecule type" value="Genomic_DNA"/>
</dbReference>
<name>A0A0D7BS90_9AGAR</name>
<sequence>MRYRLSPAPLGPVTTQSNIAVASTFVYHYDVYLALAWTLQSILPATSTLRVFRPGGAEPFSRGFQEIAERLELYRGTYYDAEQLVDEVSLGEIDTIIFGTCEFDLAYFSEALLRLWDMRAQDNKFDVVCQIHNIKHTSMMPYMTDWIARGSFRIIASTEHVAEAFQRLFIEKADSKDIRLRNAGYAYVPIDIVVPILPLFVDVPKPDRKKLSQVMLQGNFDLDRRDYTGLFNDLVASLNDDPSAWGYRRGPVDFSNPSEPHATYLPDHDLDGEPFVLNLIGGGDFNSLRMPPELASGGIVRTAQDLVFSDFYEAVHNSDIVLPTFVDDRYYKWQGSSVAFLATECDAAILVTSRFREAYKYLDDDRVVITRPMMLGEVEALKVLRTGEWKNGTTLDPRVKALVQAEVDDLLRLGWKRSKSGFNAYKQQVWLNNERSMRRVVERRT</sequence>
<evidence type="ECO:0000313" key="2">
    <source>
        <dbReference type="Proteomes" id="UP000054007"/>
    </source>
</evidence>
<dbReference type="Proteomes" id="UP000054007">
    <property type="component" value="Unassembled WGS sequence"/>
</dbReference>
<evidence type="ECO:0000313" key="1">
    <source>
        <dbReference type="EMBL" id="KIY73403.1"/>
    </source>
</evidence>
<accession>A0A0D7BS90</accession>
<evidence type="ECO:0008006" key="3">
    <source>
        <dbReference type="Google" id="ProtNLM"/>
    </source>
</evidence>
<keyword evidence="2" id="KW-1185">Reference proteome</keyword>
<dbReference type="OrthoDB" id="549336at2759"/>
<protein>
    <recommendedName>
        <fullName evidence="3">Glycosyltransferase family 1 protein</fullName>
    </recommendedName>
</protein>
<proteinExistence type="predicted"/>
<gene>
    <name evidence="1" type="ORF">CYLTODRAFT_342440</name>
</gene>
<dbReference type="AlphaFoldDB" id="A0A0D7BS90"/>
<reference evidence="1 2" key="1">
    <citation type="journal article" date="2015" name="Fungal Genet. Biol.">
        <title>Evolution of novel wood decay mechanisms in Agaricales revealed by the genome sequences of Fistulina hepatica and Cylindrobasidium torrendii.</title>
        <authorList>
            <person name="Floudas D."/>
            <person name="Held B.W."/>
            <person name="Riley R."/>
            <person name="Nagy L.G."/>
            <person name="Koehler G."/>
            <person name="Ransdell A.S."/>
            <person name="Younus H."/>
            <person name="Chow J."/>
            <person name="Chiniquy J."/>
            <person name="Lipzen A."/>
            <person name="Tritt A."/>
            <person name="Sun H."/>
            <person name="Haridas S."/>
            <person name="LaButti K."/>
            <person name="Ohm R.A."/>
            <person name="Kues U."/>
            <person name="Blanchette R.A."/>
            <person name="Grigoriev I.V."/>
            <person name="Minto R.E."/>
            <person name="Hibbett D.S."/>
        </authorList>
    </citation>
    <scope>NUCLEOTIDE SEQUENCE [LARGE SCALE GENOMIC DNA]</scope>
    <source>
        <strain evidence="1 2">FP15055 ss-10</strain>
    </source>
</reference>
<organism evidence="1 2">
    <name type="scientific">Cylindrobasidium torrendii FP15055 ss-10</name>
    <dbReference type="NCBI Taxonomy" id="1314674"/>
    <lineage>
        <taxon>Eukaryota</taxon>
        <taxon>Fungi</taxon>
        <taxon>Dikarya</taxon>
        <taxon>Basidiomycota</taxon>
        <taxon>Agaricomycotina</taxon>
        <taxon>Agaricomycetes</taxon>
        <taxon>Agaricomycetidae</taxon>
        <taxon>Agaricales</taxon>
        <taxon>Marasmiineae</taxon>
        <taxon>Physalacriaceae</taxon>
        <taxon>Cylindrobasidium</taxon>
    </lineage>
</organism>